<accession>A0A226C1N3</accession>
<sequence length="549" mass="63927">MAKLLYLSCIFLIFFVGCGLDNEVNIEKSDVDAGEIKGEGRFQEGEKVTVTAKPYDGYEFKYWKKDDTKISEEKDYEFKVKEDVNLTAKFEDNSQVIKGSFEIFSEAYLTGYFQKARKYVTSEVDFVSSRDDLLDKINPNKIIASDDIKSEIINLYIENIDYNIEIITLEDQKAKLELDIKYPTIDELEQKYKDNLKPKKIVEDNCSKWKEKITETLKKTSRKSYVTEVEMVFEDDLWKITKNPLPEKIYPKNLEKTISLTSDFINQKEYLDKQIKLIEDSLKEANLDKFLPLSDNLKLFKQKQNMLIRDLDFVKKESVRSPSINEINIIKLDGQLIELENAIRIDEKSPLFNKTKNDIKVSVNGEIITTIKQIMDAWNNYFHNDIEKERREGLLNYYQDSIKKDGELSKLAIQDNILAFDLLWGGCVNKSGALGYIDLETNEINISNYFNGFLGTKENRISNWSPCGNYHIYIVNCPGKGDSKLKVTDLNDYSNIEITHPEELFGEFKDFEWSKEGDKLEFKVIDNNNESFLWELDIEDKQLNPLNID</sequence>
<dbReference type="OrthoDB" id="3171482at2"/>
<evidence type="ECO:0000259" key="2">
    <source>
        <dbReference type="Pfam" id="PF18998"/>
    </source>
</evidence>
<evidence type="ECO:0000256" key="1">
    <source>
        <dbReference type="SAM" id="SignalP"/>
    </source>
</evidence>
<keyword evidence="4" id="KW-1185">Reference proteome</keyword>
<reference evidence="3 4" key="1">
    <citation type="submission" date="2017-06" db="EMBL/GenBank/DDBJ databases">
        <title>Draft Genome Sequence of Natranaerobius trueperi halophilic, alkalithermophilic bacteria from soda lakes.</title>
        <authorList>
            <person name="Zhao B."/>
        </authorList>
    </citation>
    <scope>NUCLEOTIDE SEQUENCE [LARGE SCALE GENOMIC DNA]</scope>
    <source>
        <strain evidence="3 4">DSM 18760</strain>
    </source>
</reference>
<dbReference type="PROSITE" id="PS51257">
    <property type="entry name" value="PROKAR_LIPOPROTEIN"/>
    <property type="match status" value="1"/>
</dbReference>
<dbReference type="Pfam" id="PF18998">
    <property type="entry name" value="Flg_new_2"/>
    <property type="match status" value="1"/>
</dbReference>
<proteinExistence type="predicted"/>
<dbReference type="Proteomes" id="UP000214588">
    <property type="component" value="Unassembled WGS sequence"/>
</dbReference>
<name>A0A226C1N3_9FIRM</name>
<protein>
    <recommendedName>
        <fullName evidence="2">Bacterial repeat domain-containing protein</fullName>
    </recommendedName>
</protein>
<keyword evidence="1" id="KW-0732">Signal</keyword>
<feature type="signal peptide" evidence="1">
    <location>
        <begin position="1"/>
        <end position="19"/>
    </location>
</feature>
<comment type="caution">
    <text evidence="3">The sequence shown here is derived from an EMBL/GenBank/DDBJ whole genome shotgun (WGS) entry which is preliminary data.</text>
</comment>
<feature type="chain" id="PRO_5038728663" description="Bacterial repeat domain-containing protein" evidence="1">
    <location>
        <begin position="20"/>
        <end position="549"/>
    </location>
</feature>
<dbReference type="AlphaFoldDB" id="A0A226C1N3"/>
<dbReference type="EMBL" id="NIQC01000005">
    <property type="protein sequence ID" value="OWZ84349.1"/>
    <property type="molecule type" value="Genomic_DNA"/>
</dbReference>
<organism evidence="3 4">
    <name type="scientific">Natranaerobius trueperi</name>
    <dbReference type="NCBI Taxonomy" id="759412"/>
    <lineage>
        <taxon>Bacteria</taxon>
        <taxon>Bacillati</taxon>
        <taxon>Bacillota</taxon>
        <taxon>Clostridia</taxon>
        <taxon>Natranaerobiales</taxon>
        <taxon>Natranaerobiaceae</taxon>
        <taxon>Natranaerobius</taxon>
    </lineage>
</organism>
<dbReference type="InterPro" id="IPR044060">
    <property type="entry name" value="Bacterial_rp_domain"/>
</dbReference>
<gene>
    <name evidence="3" type="ORF">CDO51_03545</name>
</gene>
<dbReference type="RefSeq" id="WP_089022923.1">
    <property type="nucleotide sequence ID" value="NZ_NIQC01000005.1"/>
</dbReference>
<evidence type="ECO:0000313" key="4">
    <source>
        <dbReference type="Proteomes" id="UP000214588"/>
    </source>
</evidence>
<evidence type="ECO:0000313" key="3">
    <source>
        <dbReference type="EMBL" id="OWZ84349.1"/>
    </source>
</evidence>
<feature type="domain" description="Bacterial repeat" evidence="2">
    <location>
        <begin position="28"/>
        <end position="93"/>
    </location>
</feature>